<dbReference type="GO" id="GO:0030246">
    <property type="term" value="F:carbohydrate binding"/>
    <property type="evidence" value="ECO:0007669"/>
    <property type="project" value="UniProtKB-UniRule"/>
</dbReference>
<evidence type="ECO:0000313" key="5">
    <source>
        <dbReference type="Ensembl" id="ENSDCDP00010020453.1"/>
    </source>
</evidence>
<feature type="domain" description="Galectin" evidence="4">
    <location>
        <begin position="47"/>
        <end position="179"/>
    </location>
</feature>
<organism evidence="5 6">
    <name type="scientific">Denticeps clupeoides</name>
    <name type="common">denticle herring</name>
    <dbReference type="NCBI Taxonomy" id="299321"/>
    <lineage>
        <taxon>Eukaryota</taxon>
        <taxon>Metazoa</taxon>
        <taxon>Chordata</taxon>
        <taxon>Craniata</taxon>
        <taxon>Vertebrata</taxon>
        <taxon>Euteleostomi</taxon>
        <taxon>Actinopterygii</taxon>
        <taxon>Neopterygii</taxon>
        <taxon>Teleostei</taxon>
        <taxon>Clupei</taxon>
        <taxon>Clupeiformes</taxon>
        <taxon>Denticipitoidei</taxon>
        <taxon>Denticipitidae</taxon>
        <taxon>Denticeps</taxon>
    </lineage>
</organism>
<dbReference type="GO" id="GO:0016936">
    <property type="term" value="F:galactoside binding"/>
    <property type="evidence" value="ECO:0007669"/>
    <property type="project" value="TreeGrafter"/>
</dbReference>
<feature type="domain" description="Galectin" evidence="4">
    <location>
        <begin position="240"/>
        <end position="363"/>
    </location>
</feature>
<dbReference type="SMART" id="SM00276">
    <property type="entry name" value="GLECT"/>
    <property type="match status" value="2"/>
</dbReference>
<gene>
    <name evidence="5" type="primary">lgals9</name>
</gene>
<evidence type="ECO:0000256" key="1">
    <source>
        <dbReference type="ARBA" id="ARBA00022734"/>
    </source>
</evidence>
<dbReference type="GO" id="GO:0032689">
    <property type="term" value="P:negative regulation of type II interferon production"/>
    <property type="evidence" value="ECO:0007669"/>
    <property type="project" value="TreeGrafter"/>
</dbReference>
<dbReference type="FunFam" id="2.60.120.200:FF:000124">
    <property type="entry name" value="Galectin-4"/>
    <property type="match status" value="2"/>
</dbReference>
<dbReference type="Pfam" id="PF00337">
    <property type="entry name" value="Gal-bind_lectin"/>
    <property type="match status" value="2"/>
</dbReference>
<dbReference type="GO" id="GO:0005634">
    <property type="term" value="C:nucleus"/>
    <property type="evidence" value="ECO:0007669"/>
    <property type="project" value="TreeGrafter"/>
</dbReference>
<dbReference type="Proteomes" id="UP000694580">
    <property type="component" value="Chromosome 13"/>
</dbReference>
<dbReference type="GO" id="GO:2000562">
    <property type="term" value="P:negative regulation of CD4-positive, alpha-beta T cell proliferation"/>
    <property type="evidence" value="ECO:0007669"/>
    <property type="project" value="TreeGrafter"/>
</dbReference>
<keyword evidence="2" id="KW-0677">Repeat</keyword>
<dbReference type="GO" id="GO:0005829">
    <property type="term" value="C:cytosol"/>
    <property type="evidence" value="ECO:0007669"/>
    <property type="project" value="TreeGrafter"/>
</dbReference>
<name>A0AAY4BHS1_9TELE</name>
<dbReference type="InterPro" id="IPR001079">
    <property type="entry name" value="Galectin_CRD"/>
</dbReference>
<keyword evidence="6" id="KW-1185">Reference proteome</keyword>
<evidence type="ECO:0000313" key="6">
    <source>
        <dbReference type="Proteomes" id="UP000694580"/>
    </source>
</evidence>
<reference evidence="5" key="2">
    <citation type="submission" date="2025-08" db="UniProtKB">
        <authorList>
            <consortium name="Ensembl"/>
        </authorList>
    </citation>
    <scope>IDENTIFICATION</scope>
</reference>
<reference evidence="5 6" key="1">
    <citation type="submission" date="2020-06" db="EMBL/GenBank/DDBJ databases">
        <authorList>
            <consortium name="Wellcome Sanger Institute Data Sharing"/>
        </authorList>
    </citation>
    <scope>NUCLEOTIDE SEQUENCE [LARGE SCALE GENOMIC DNA]</scope>
</reference>
<dbReference type="GO" id="GO:0010628">
    <property type="term" value="P:positive regulation of gene expression"/>
    <property type="evidence" value="ECO:0007669"/>
    <property type="project" value="TreeGrafter"/>
</dbReference>
<dbReference type="Gene3D" id="2.60.120.200">
    <property type="match status" value="2"/>
</dbReference>
<evidence type="ECO:0000256" key="2">
    <source>
        <dbReference type="ARBA" id="ARBA00022737"/>
    </source>
</evidence>
<dbReference type="CDD" id="cd00070">
    <property type="entry name" value="GLECT"/>
    <property type="match status" value="2"/>
</dbReference>
<proteinExistence type="predicted"/>
<dbReference type="InterPro" id="IPR013320">
    <property type="entry name" value="ConA-like_dom_sf"/>
</dbReference>
<dbReference type="AlphaFoldDB" id="A0AAY4BHS1"/>
<evidence type="ECO:0000259" key="4">
    <source>
        <dbReference type="PROSITE" id="PS51304"/>
    </source>
</evidence>
<dbReference type="GeneTree" id="ENSGT00940000162258"/>
<dbReference type="PANTHER" id="PTHR11346:SF80">
    <property type="entry name" value="GALECTIN-9C"/>
    <property type="match status" value="1"/>
</dbReference>
<sequence length="363" mass="39920">MALFPQGPFYNPVGGGGRCCVGAFINDVKKKNKKKRGFFFYRQKIPFTGSIVGGLQDGRSVVVTGRVLPGAQRFHVNLQCGSWPGAVIALHCNPRYDSGPSGYVVANAFQGSWGSEERKAPSPFPQGCPFTLMILVTPESYKIATNGNHFMEFRHRVPFNTVDTIVVDGKVEVNSIVFQGPSVTTIFPASAKQSSKWPKICSSFQCTFMNSERFHWLACVLLCFYPQYPPPFLPPAAVPYKTIINGGLYSGKTINIQGVVNPTAKRFSVNLQSRAGIVLHYNPRFDENVVVRNSFLGGVWGPEERGGGMPFHRGNITVICNPQGYSVMLNGAQVHSFDHRHHNLQEIDVLEVSGDLSLTSVMA</sequence>
<evidence type="ECO:0000256" key="3">
    <source>
        <dbReference type="RuleBase" id="RU102079"/>
    </source>
</evidence>
<keyword evidence="1 3" id="KW-0430">Lectin</keyword>
<dbReference type="PANTHER" id="PTHR11346">
    <property type="entry name" value="GALECTIN"/>
    <property type="match status" value="1"/>
</dbReference>
<dbReference type="SMART" id="SM00908">
    <property type="entry name" value="Gal-bind_lectin"/>
    <property type="match status" value="2"/>
</dbReference>
<dbReference type="Ensembl" id="ENSDCDT00010021758.1">
    <property type="protein sequence ID" value="ENSDCDP00010020453.1"/>
    <property type="gene ID" value="ENSDCDG00010009034.1"/>
</dbReference>
<dbReference type="PROSITE" id="PS51304">
    <property type="entry name" value="GALECTIN"/>
    <property type="match status" value="2"/>
</dbReference>
<accession>A0AAY4BHS1</accession>
<dbReference type="SUPFAM" id="SSF49899">
    <property type="entry name" value="Concanavalin A-like lectins/glucanases"/>
    <property type="match status" value="2"/>
</dbReference>
<dbReference type="InterPro" id="IPR044156">
    <property type="entry name" value="Galectin-like"/>
</dbReference>
<protein>
    <recommendedName>
        <fullName evidence="3">Galectin</fullName>
    </recommendedName>
</protein>
<reference evidence="5" key="3">
    <citation type="submission" date="2025-09" db="UniProtKB">
        <authorList>
            <consortium name="Ensembl"/>
        </authorList>
    </citation>
    <scope>IDENTIFICATION</scope>
</reference>